<dbReference type="AlphaFoldDB" id="V8FSP3"/>
<feature type="compositionally biased region" description="Basic and acidic residues" evidence="1">
    <location>
        <begin position="29"/>
        <end position="40"/>
    </location>
</feature>
<feature type="compositionally biased region" description="Basic and acidic residues" evidence="1">
    <location>
        <begin position="69"/>
        <end position="88"/>
    </location>
</feature>
<protein>
    <submittedName>
        <fullName evidence="2">Uncharacterized protein</fullName>
    </submittedName>
</protein>
<sequence length="1163" mass="127488">MDILNNHADYVTEKAKKQAIKLKAQAKGKSSEDIVDKEETTGDTTSKKTKRKGVALKPKATEVTSIDKSLAEEDARQKAKEETLDKVATKRAKKKKEEEQKVDTAQVEEAVPETPAPKKAKLGKQGKGSKTSKAEQPVNETVEHHTKPVPKKKSNKKEEPEAVPEPTPKKAKRGVKLKEKPADKPTTSDAIKAFTKRINSVSSLNMDEYLDIESEGDKLKKALAAARKKGEIDGADQETLVDAIDEALSIADRKVEYSRGDGTSVERPLTSKEDIKAALSKDSKASLAPRLTLGEKGERGGVILVENQSQLPVTVTSVLGDGDVIQGAYDEATGLTYIVANNVTASNVEGVYLHEAFHGNPNDAAVAEATRLLADADNIDGDAGEFFRAVRDHMDERGELGNPDESVPYIVEHAVQLGHINGFSVIDGRFMDWVDANLPPVVGKILRDIVAKLRAWRLSKGADYTPTVDDMVALARRSARDLSKASQNDATVKFSRGTRPSITTAAKAKLDALKTRKGGIIPSIKQSDFGDKASGTVPLRSHKTLASVAVDAVRTLERKFVDRFEPVRRLDRTLHTKLEMGQALRNNLLATFSEQHMRPYVESITEAAKQLRKATAKNPALAAFKHLTPHELSNFVGEYAVLRYAAQANMARADMYLTMQDEAKARTTEILTDHPEFAIFAIKEVGDLSPDNKAILEQLLNIPNIAPDQEAVTLRPLVKSAIDMRGKAKLIAELAELEDTIDMTDREIQLYIQHDNVNMTQEELKESGYRPIGGFTTAMANVELDKIESSPLYPFIISSYGKLKDMQSAITEMGDRYGVYTDMDRLGRDGLDSYVPTTGDSTKLRSIEEVAQGQADLLDDLMRAMENEIQFGVGINNRNLFRKREGRTTPPDPADKSIIDRLYLMVNQIGAKQFKDEAVAKAIESLGEPQLAMDIRNGVADDKAVRKLLSAPHAPDAPVEAIEVGLDGPGKVVSDAEIRHMLTVTDSTGTTFRIPVLIRFNTPGVADALRNTTNSRTEGIMQPLGSLNRFHELLITALSPVFPVVAAARDINERVGNLSARSDLIDANGKPITVGTVYDLYPVWRNVVRRLPILTAKQRAENAVWQAAVHRNYLDTEDGQFLKEFSLGLKGSGLSTRAGMLSGALNDRSPVFNRMVGVQSSHK</sequence>
<organism evidence="2 3">
    <name type="scientific">Pelistega indica</name>
    <dbReference type="NCBI Taxonomy" id="1414851"/>
    <lineage>
        <taxon>Bacteria</taxon>
        <taxon>Pseudomonadati</taxon>
        <taxon>Pseudomonadota</taxon>
        <taxon>Betaproteobacteria</taxon>
        <taxon>Burkholderiales</taxon>
        <taxon>Alcaligenaceae</taxon>
        <taxon>Pelistega</taxon>
    </lineage>
</organism>
<evidence type="ECO:0000313" key="2">
    <source>
        <dbReference type="EMBL" id="ETD67170.1"/>
    </source>
</evidence>
<evidence type="ECO:0000256" key="1">
    <source>
        <dbReference type="SAM" id="MobiDB-lite"/>
    </source>
</evidence>
<gene>
    <name evidence="2" type="ORF">V757_11615</name>
</gene>
<evidence type="ECO:0000313" key="3">
    <source>
        <dbReference type="Proteomes" id="UP000018766"/>
    </source>
</evidence>
<feature type="region of interest" description="Disordered" evidence="1">
    <location>
        <begin position="23"/>
        <end position="188"/>
    </location>
</feature>
<accession>V8FSP3</accession>
<dbReference type="EMBL" id="AYSV01000126">
    <property type="protein sequence ID" value="ETD67170.1"/>
    <property type="molecule type" value="Genomic_DNA"/>
</dbReference>
<reference evidence="2 3" key="1">
    <citation type="submission" date="2013-11" db="EMBL/GenBank/DDBJ databases">
        <title>Genomic analysis of Pelistega sp. HM-7.</title>
        <authorList>
            <person name="Kumbhare S.V."/>
            <person name="Shetty S.A."/>
            <person name="Sharma O."/>
            <person name="Dhotre D.P."/>
        </authorList>
    </citation>
    <scope>NUCLEOTIDE SEQUENCE [LARGE SCALE GENOMIC DNA]</scope>
    <source>
        <strain evidence="2 3">HM-7</strain>
    </source>
</reference>
<proteinExistence type="predicted"/>
<dbReference type="RefSeq" id="WP_023952995.1">
    <property type="nucleotide sequence ID" value="NZ_AYSV01000126.1"/>
</dbReference>
<dbReference type="Proteomes" id="UP000018766">
    <property type="component" value="Unassembled WGS sequence"/>
</dbReference>
<comment type="caution">
    <text evidence="2">The sequence shown here is derived from an EMBL/GenBank/DDBJ whole genome shotgun (WGS) entry which is preliminary data.</text>
</comment>
<keyword evidence="3" id="KW-1185">Reference proteome</keyword>
<name>V8FSP3_9BURK</name>